<evidence type="ECO:0000256" key="13">
    <source>
        <dbReference type="ARBA" id="ARBA00044502"/>
    </source>
</evidence>
<dbReference type="PANTHER" id="PTHR33353">
    <property type="entry name" value="PUTATIVE (AFU_ORTHOLOGUE AFUA_1G12560)-RELATED"/>
    <property type="match status" value="1"/>
</dbReference>
<comment type="subcellular location">
    <subcellularLocation>
        <location evidence="2">Secreted</location>
    </subcellularLocation>
</comment>
<keyword evidence="10" id="KW-1015">Disulfide bond</keyword>
<dbReference type="GO" id="GO:0005576">
    <property type="term" value="C:extracellular region"/>
    <property type="evidence" value="ECO:0007669"/>
    <property type="project" value="UniProtKB-SubCell"/>
</dbReference>
<evidence type="ECO:0000256" key="5">
    <source>
        <dbReference type="ARBA" id="ARBA00022729"/>
    </source>
</evidence>
<keyword evidence="20" id="KW-1185">Reference proteome</keyword>
<evidence type="ECO:0000256" key="7">
    <source>
        <dbReference type="ARBA" id="ARBA00023002"/>
    </source>
</evidence>
<dbReference type="CDD" id="cd21175">
    <property type="entry name" value="LPMO_AA9"/>
    <property type="match status" value="1"/>
</dbReference>
<proteinExistence type="inferred from homology"/>
<keyword evidence="4" id="KW-0479">Metal-binding</keyword>
<keyword evidence="12" id="KW-0624">Polysaccharide degradation</keyword>
<name>A0A9P7S4Q6_9AGAR</name>
<dbReference type="GO" id="GO:0030245">
    <property type="term" value="P:cellulose catabolic process"/>
    <property type="evidence" value="ECO:0007669"/>
    <property type="project" value="UniProtKB-KW"/>
</dbReference>
<evidence type="ECO:0000259" key="18">
    <source>
        <dbReference type="Pfam" id="PF03443"/>
    </source>
</evidence>
<evidence type="ECO:0000256" key="2">
    <source>
        <dbReference type="ARBA" id="ARBA00004613"/>
    </source>
</evidence>
<dbReference type="InterPro" id="IPR049892">
    <property type="entry name" value="AA9"/>
</dbReference>
<dbReference type="OrthoDB" id="4849160at2759"/>
<feature type="chain" id="PRO_5040171338" description="lytic cellulose monooxygenase (C4-dehydrogenating)" evidence="17">
    <location>
        <begin position="19"/>
        <end position="395"/>
    </location>
</feature>
<dbReference type="Gene3D" id="2.70.50.70">
    <property type="match status" value="1"/>
</dbReference>
<keyword evidence="8" id="KW-0186">Copper</keyword>
<keyword evidence="11" id="KW-0119">Carbohydrate metabolism</keyword>
<dbReference type="GO" id="GO:0004497">
    <property type="term" value="F:monooxygenase activity"/>
    <property type="evidence" value="ECO:0007669"/>
    <property type="project" value="UniProtKB-KW"/>
</dbReference>
<evidence type="ECO:0000256" key="15">
    <source>
        <dbReference type="ARBA" id="ARBA00047174"/>
    </source>
</evidence>
<dbReference type="Proteomes" id="UP001049176">
    <property type="component" value="Chromosome 3"/>
</dbReference>
<keyword evidence="5 17" id="KW-0732">Signal</keyword>
<comment type="caution">
    <text evidence="19">The sequence shown here is derived from an EMBL/GenBank/DDBJ whole genome shotgun (WGS) entry which is preliminary data.</text>
</comment>
<comment type="catalytic activity">
    <reaction evidence="14">
        <text>[(1-&gt;4)-beta-D-glucosyl]n+m + reduced acceptor + O2 = 4-dehydro-beta-D-glucosyl-[(1-&gt;4)-beta-D-glucosyl]n-1 + [(1-&gt;4)-beta-D-glucosyl]m + acceptor + H2O.</text>
        <dbReference type="EC" id="1.14.99.56"/>
    </reaction>
</comment>
<feature type="compositionally biased region" description="Polar residues" evidence="16">
    <location>
        <begin position="266"/>
        <end position="278"/>
    </location>
</feature>
<dbReference type="GO" id="GO:0046872">
    <property type="term" value="F:metal ion binding"/>
    <property type="evidence" value="ECO:0007669"/>
    <property type="project" value="UniProtKB-KW"/>
</dbReference>
<evidence type="ECO:0000256" key="9">
    <source>
        <dbReference type="ARBA" id="ARBA00023033"/>
    </source>
</evidence>
<evidence type="ECO:0000256" key="14">
    <source>
        <dbReference type="ARBA" id="ARBA00045077"/>
    </source>
</evidence>
<dbReference type="RefSeq" id="XP_043011762.1">
    <property type="nucleotide sequence ID" value="XM_043150672.1"/>
</dbReference>
<feature type="domain" description="Auxiliary Activity family 9 catalytic" evidence="18">
    <location>
        <begin position="19"/>
        <end position="234"/>
    </location>
</feature>
<evidence type="ECO:0000256" key="11">
    <source>
        <dbReference type="ARBA" id="ARBA00023277"/>
    </source>
</evidence>
<accession>A0A9P7S4Q6</accession>
<gene>
    <name evidence="19" type="ORF">E1B28_006060</name>
</gene>
<feature type="compositionally biased region" description="Polar residues" evidence="16">
    <location>
        <begin position="348"/>
        <end position="363"/>
    </location>
</feature>
<evidence type="ECO:0000256" key="8">
    <source>
        <dbReference type="ARBA" id="ARBA00023008"/>
    </source>
</evidence>
<evidence type="ECO:0000313" key="20">
    <source>
        <dbReference type="Proteomes" id="UP001049176"/>
    </source>
</evidence>
<keyword evidence="7" id="KW-0560">Oxidoreductase</keyword>
<dbReference type="AlphaFoldDB" id="A0A9P7S4Q6"/>
<evidence type="ECO:0000256" key="1">
    <source>
        <dbReference type="ARBA" id="ARBA00001973"/>
    </source>
</evidence>
<evidence type="ECO:0000256" key="3">
    <source>
        <dbReference type="ARBA" id="ARBA00022525"/>
    </source>
</evidence>
<keyword evidence="9" id="KW-0503">Monooxygenase</keyword>
<comment type="similarity">
    <text evidence="13">Belongs to the polysaccharide monooxygenase AA9 family.</text>
</comment>
<dbReference type="EMBL" id="CM032183">
    <property type="protein sequence ID" value="KAG7095292.1"/>
    <property type="molecule type" value="Genomic_DNA"/>
</dbReference>
<sequence length="395" mass="42941">MHLSSFILTAFLVARASAHGFLAQVHIGSRQYEGNSVGNPPRDSIIRQLTDVGPNKGADNPSINCGHGAKPAPLVADAMPGDKMTFDWRDGDGNKHWPHDMGPMLTYMAPCGNRPCNEFDPMDAKWFKIQETGMLPDRTWKQADLKHGDTIHAVIPNNLASGNYLVRSEIIALHNANEKHGAEFYVDCVQIRVGGNKSGKPADKDVVKFPGAYSDEDPGIWVPKIYDGLQPSDYVIPGPRIAPFITGNSDGSASILDSSAEEGKGYQQSNSSDGTVPTSVSEDNDDCDDSSEGQSEDSDAEVDHDEQGLESDSCDDDGETSKEASDMEGDEQNRSSQDSNEHSSSQDISSTPNLDAQRSNETATRARHTSSHIAVSKGPFHKPRFTRLRRTFLAH</sequence>
<feature type="region of interest" description="Disordered" evidence="16">
    <location>
        <begin position="253"/>
        <end position="384"/>
    </location>
</feature>
<dbReference type="PANTHER" id="PTHR33353:SF10">
    <property type="entry name" value="ENDO-BETA-1,4-GLUCANASE D"/>
    <property type="match status" value="1"/>
</dbReference>
<dbReference type="Pfam" id="PF03443">
    <property type="entry name" value="AA9"/>
    <property type="match status" value="1"/>
</dbReference>
<comment type="cofactor">
    <cofactor evidence="1">
        <name>Cu(2+)</name>
        <dbReference type="ChEBI" id="CHEBI:29036"/>
    </cofactor>
</comment>
<feature type="compositionally biased region" description="Acidic residues" evidence="16">
    <location>
        <begin position="282"/>
        <end position="318"/>
    </location>
</feature>
<evidence type="ECO:0000256" key="10">
    <source>
        <dbReference type="ARBA" id="ARBA00023157"/>
    </source>
</evidence>
<protein>
    <recommendedName>
        <fullName evidence="15">lytic cellulose monooxygenase (C4-dehydrogenating)</fullName>
        <ecNumber evidence="15">1.14.99.56</ecNumber>
    </recommendedName>
</protein>
<reference evidence="19" key="1">
    <citation type="journal article" date="2021" name="Genome Biol. Evol.">
        <title>The assembled and annotated genome of the fairy-ring fungus Marasmius oreades.</title>
        <authorList>
            <person name="Hiltunen M."/>
            <person name="Ament-Velasquez S.L."/>
            <person name="Johannesson H."/>
        </authorList>
    </citation>
    <scope>NUCLEOTIDE SEQUENCE</scope>
    <source>
        <strain evidence="19">03SP1</strain>
    </source>
</reference>
<feature type="signal peptide" evidence="17">
    <location>
        <begin position="1"/>
        <end position="18"/>
    </location>
</feature>
<keyword evidence="6" id="KW-0136">Cellulose degradation</keyword>
<organism evidence="19 20">
    <name type="scientific">Marasmius oreades</name>
    <name type="common">fairy-ring Marasmius</name>
    <dbReference type="NCBI Taxonomy" id="181124"/>
    <lineage>
        <taxon>Eukaryota</taxon>
        <taxon>Fungi</taxon>
        <taxon>Dikarya</taxon>
        <taxon>Basidiomycota</taxon>
        <taxon>Agaricomycotina</taxon>
        <taxon>Agaricomycetes</taxon>
        <taxon>Agaricomycetidae</taxon>
        <taxon>Agaricales</taxon>
        <taxon>Marasmiineae</taxon>
        <taxon>Marasmiaceae</taxon>
        <taxon>Marasmius</taxon>
    </lineage>
</organism>
<feature type="compositionally biased region" description="Low complexity" evidence="16">
    <location>
        <begin position="335"/>
        <end position="347"/>
    </location>
</feature>
<dbReference type="InterPro" id="IPR005103">
    <property type="entry name" value="AA9_LPMO"/>
</dbReference>
<evidence type="ECO:0000256" key="17">
    <source>
        <dbReference type="SAM" id="SignalP"/>
    </source>
</evidence>
<evidence type="ECO:0000256" key="6">
    <source>
        <dbReference type="ARBA" id="ARBA00023001"/>
    </source>
</evidence>
<evidence type="ECO:0000256" key="16">
    <source>
        <dbReference type="SAM" id="MobiDB-lite"/>
    </source>
</evidence>
<evidence type="ECO:0000256" key="12">
    <source>
        <dbReference type="ARBA" id="ARBA00023326"/>
    </source>
</evidence>
<dbReference type="GeneID" id="66075136"/>
<keyword evidence="3" id="KW-0964">Secreted</keyword>
<dbReference type="EC" id="1.14.99.56" evidence="15"/>
<evidence type="ECO:0000256" key="4">
    <source>
        <dbReference type="ARBA" id="ARBA00022723"/>
    </source>
</evidence>
<evidence type="ECO:0000313" key="19">
    <source>
        <dbReference type="EMBL" id="KAG7095292.1"/>
    </source>
</evidence>